<name>A0A5Q4Z973_9BURK</name>
<evidence type="ECO:0000313" key="2">
    <source>
        <dbReference type="Proteomes" id="UP000325811"/>
    </source>
</evidence>
<keyword evidence="2" id="KW-1185">Reference proteome</keyword>
<evidence type="ECO:0000313" key="1">
    <source>
        <dbReference type="EMBL" id="VVD28053.1"/>
    </source>
</evidence>
<dbReference type="AlphaFoldDB" id="A0A5Q4Z973"/>
<proteinExistence type="predicted"/>
<organism evidence="1 2">
    <name type="scientific">Paraburkholderia dioscoreae</name>
    <dbReference type="NCBI Taxonomy" id="2604047"/>
    <lineage>
        <taxon>Bacteria</taxon>
        <taxon>Pseudomonadati</taxon>
        <taxon>Pseudomonadota</taxon>
        <taxon>Betaproteobacteria</taxon>
        <taxon>Burkholderiales</taxon>
        <taxon>Burkholderiaceae</taxon>
        <taxon>Paraburkholderia</taxon>
    </lineage>
</organism>
<reference evidence="1 2" key="1">
    <citation type="submission" date="2019-08" db="EMBL/GenBank/DDBJ databases">
        <authorList>
            <person name="Herpell B J."/>
        </authorList>
    </citation>
    <scope>NUCLEOTIDE SEQUENCE [LARGE SCALE GENOMIC DNA]</scope>
    <source>
        <strain evidence="2">Msb3</strain>
    </source>
</reference>
<gene>
    <name evidence="1" type="ORF">PDMSB3_1597</name>
</gene>
<dbReference type="Proteomes" id="UP000325811">
    <property type="component" value="Chromosome I"/>
</dbReference>
<dbReference type="EMBL" id="LR699553">
    <property type="protein sequence ID" value="VVD28053.1"/>
    <property type="molecule type" value="Genomic_DNA"/>
</dbReference>
<dbReference type="KEGG" id="pdio:PDMSB3_1597"/>
<protein>
    <submittedName>
        <fullName evidence="1">Uncharacterized protein</fullName>
    </submittedName>
</protein>
<accession>A0A5Q4Z973</accession>
<sequence>MCVDRLSSLAIVTTTDIVVIFRHETKQSAYVPWPELIKECGHLMKPTEHPPARYEVKAFPEEALFKAWCTRFEKV</sequence>